<dbReference type="InterPro" id="IPR036277">
    <property type="entry name" value="SMC_hinge_sf"/>
</dbReference>
<dbReference type="CDD" id="cd03278">
    <property type="entry name" value="ABC_SMC_barmotin"/>
    <property type="match status" value="2"/>
</dbReference>
<dbReference type="Pfam" id="PF02463">
    <property type="entry name" value="SMC_N"/>
    <property type="match status" value="1"/>
</dbReference>
<dbReference type="Pfam" id="PF06470">
    <property type="entry name" value="SMC_hinge"/>
    <property type="match status" value="1"/>
</dbReference>
<comment type="domain">
    <text evidence="7">Contains large globular domains required for ATP hydrolysis at each terminus and a third globular domain forming a flexible hinge near the middle of the molecule. These domains are separated by coiled-coil structures.</text>
</comment>
<dbReference type="SUPFAM" id="SSF52540">
    <property type="entry name" value="P-loop containing nucleoside triphosphate hydrolases"/>
    <property type="match status" value="1"/>
</dbReference>
<reference evidence="10" key="1">
    <citation type="submission" date="2022-05" db="EMBL/GenBank/DDBJ databases">
        <authorList>
            <person name="Colautti A."/>
            <person name="Iacumin L."/>
        </authorList>
    </citation>
    <scope>NUCLEOTIDE SEQUENCE</scope>
    <source>
        <strain evidence="10">SK 55</strain>
    </source>
</reference>
<dbReference type="GO" id="GO:0005694">
    <property type="term" value="C:chromosome"/>
    <property type="evidence" value="ECO:0007669"/>
    <property type="project" value="InterPro"/>
</dbReference>
<evidence type="ECO:0000256" key="6">
    <source>
        <dbReference type="ARBA" id="ARBA00023125"/>
    </source>
</evidence>
<dbReference type="InterPro" id="IPR024704">
    <property type="entry name" value="SMC"/>
</dbReference>
<feature type="domain" description="SMC hinge" evidence="9">
    <location>
        <begin position="520"/>
        <end position="639"/>
    </location>
</feature>
<dbReference type="Gene3D" id="3.40.50.300">
    <property type="entry name" value="P-loop containing nucleotide triphosphate hydrolases"/>
    <property type="match status" value="2"/>
</dbReference>
<keyword evidence="4 7" id="KW-0067">ATP-binding</keyword>
<gene>
    <name evidence="7 10" type="primary">smc</name>
    <name evidence="10" type="ORF">M9R32_00255</name>
</gene>
<keyword evidence="3 7" id="KW-0547">Nucleotide-binding</keyword>
<protein>
    <recommendedName>
        <fullName evidence="7">Chromosome partition protein Smc</fullName>
    </recommendedName>
</protein>
<evidence type="ECO:0000256" key="5">
    <source>
        <dbReference type="ARBA" id="ARBA00023054"/>
    </source>
</evidence>
<feature type="compositionally biased region" description="Basic and acidic residues" evidence="8">
    <location>
        <begin position="756"/>
        <end position="772"/>
    </location>
</feature>
<dbReference type="Proteomes" id="UP001152173">
    <property type="component" value="Unassembled WGS sequence"/>
</dbReference>
<dbReference type="GO" id="GO:0005524">
    <property type="term" value="F:ATP binding"/>
    <property type="evidence" value="ECO:0007669"/>
    <property type="project" value="UniProtKB-UniRule"/>
</dbReference>
<evidence type="ECO:0000313" key="11">
    <source>
        <dbReference type="Proteomes" id="UP001152173"/>
    </source>
</evidence>
<evidence type="ECO:0000313" key="10">
    <source>
        <dbReference type="EMBL" id="MCZ8535614.1"/>
    </source>
</evidence>
<dbReference type="GO" id="GO:0006260">
    <property type="term" value="P:DNA replication"/>
    <property type="evidence" value="ECO:0007669"/>
    <property type="project" value="UniProtKB-UniRule"/>
</dbReference>
<dbReference type="GO" id="GO:0030261">
    <property type="term" value="P:chromosome condensation"/>
    <property type="evidence" value="ECO:0007669"/>
    <property type="project" value="InterPro"/>
</dbReference>
<dbReference type="GO" id="GO:0005737">
    <property type="term" value="C:cytoplasm"/>
    <property type="evidence" value="ECO:0007669"/>
    <property type="project" value="UniProtKB-SubCell"/>
</dbReference>
<accession>A0A9X3LFW6</accession>
<comment type="similarity">
    <text evidence="7">Belongs to the SMC family.</text>
</comment>
<comment type="function">
    <text evidence="7">Required for chromosome condensation and partitioning.</text>
</comment>
<evidence type="ECO:0000256" key="1">
    <source>
        <dbReference type="ARBA" id="ARBA00004496"/>
    </source>
</evidence>
<dbReference type="AlphaFoldDB" id="A0A9X3LFW6"/>
<dbReference type="SMART" id="SM00968">
    <property type="entry name" value="SMC_hinge"/>
    <property type="match status" value="1"/>
</dbReference>
<feature type="coiled-coil region" evidence="7">
    <location>
        <begin position="234"/>
        <end position="275"/>
    </location>
</feature>
<dbReference type="EMBL" id="JAMKBJ010000001">
    <property type="protein sequence ID" value="MCZ8535614.1"/>
    <property type="molecule type" value="Genomic_DNA"/>
</dbReference>
<dbReference type="FunFam" id="3.40.50.300:FF:000984">
    <property type="entry name" value="Chromosome partition protein Smc"/>
    <property type="match status" value="1"/>
</dbReference>
<keyword evidence="5 7" id="KW-0175">Coiled coil</keyword>
<dbReference type="InterPro" id="IPR027417">
    <property type="entry name" value="P-loop_NTPase"/>
</dbReference>
<comment type="subunit">
    <text evidence="7">Homodimer.</text>
</comment>
<comment type="caution">
    <text evidence="10">The sequence shown here is derived from an EMBL/GenBank/DDBJ whole genome shotgun (WGS) entry which is preliminary data.</text>
</comment>
<dbReference type="Gene3D" id="1.20.1060.20">
    <property type="match status" value="1"/>
</dbReference>
<dbReference type="GO" id="GO:0016887">
    <property type="term" value="F:ATP hydrolysis activity"/>
    <property type="evidence" value="ECO:0007669"/>
    <property type="project" value="InterPro"/>
</dbReference>
<evidence type="ECO:0000256" key="4">
    <source>
        <dbReference type="ARBA" id="ARBA00022840"/>
    </source>
</evidence>
<proteinExistence type="inferred from homology"/>
<dbReference type="InterPro" id="IPR011890">
    <property type="entry name" value="SMC_prok"/>
</dbReference>
<evidence type="ECO:0000256" key="2">
    <source>
        <dbReference type="ARBA" id="ARBA00022490"/>
    </source>
</evidence>
<dbReference type="InterPro" id="IPR010935">
    <property type="entry name" value="SMC_hinge"/>
</dbReference>
<dbReference type="HAMAP" id="MF_01894">
    <property type="entry name" value="Smc_prok"/>
    <property type="match status" value="1"/>
</dbReference>
<dbReference type="SUPFAM" id="SSF75553">
    <property type="entry name" value="Smc hinge domain"/>
    <property type="match status" value="1"/>
</dbReference>
<evidence type="ECO:0000256" key="8">
    <source>
        <dbReference type="SAM" id="MobiDB-lite"/>
    </source>
</evidence>
<dbReference type="FunFam" id="3.40.50.300:FF:000901">
    <property type="entry name" value="Chromosome partition protein Smc"/>
    <property type="match status" value="1"/>
</dbReference>
<evidence type="ECO:0000256" key="7">
    <source>
        <dbReference type="HAMAP-Rule" id="MF_01894"/>
    </source>
</evidence>
<dbReference type="PIRSF" id="PIRSF005719">
    <property type="entry name" value="SMC"/>
    <property type="match status" value="1"/>
</dbReference>
<evidence type="ECO:0000259" key="9">
    <source>
        <dbReference type="SMART" id="SM00968"/>
    </source>
</evidence>
<dbReference type="NCBIfam" id="TIGR02168">
    <property type="entry name" value="SMC_prok_B"/>
    <property type="match status" value="1"/>
</dbReference>
<dbReference type="GO" id="GO:0007059">
    <property type="term" value="P:chromosome segregation"/>
    <property type="evidence" value="ECO:0007669"/>
    <property type="project" value="UniProtKB-UniRule"/>
</dbReference>
<comment type="subcellular location">
    <subcellularLocation>
        <location evidence="1 7">Cytoplasm</location>
    </subcellularLocation>
</comment>
<feature type="binding site" evidence="7">
    <location>
        <begin position="32"/>
        <end position="39"/>
    </location>
    <ligand>
        <name>ATP</name>
        <dbReference type="ChEBI" id="CHEBI:30616"/>
    </ligand>
</feature>
<name>A0A9X3LFW6_9BACL</name>
<keyword evidence="11" id="KW-1185">Reference proteome</keyword>
<feature type="region of interest" description="Disordered" evidence="8">
    <location>
        <begin position="754"/>
        <end position="774"/>
    </location>
</feature>
<dbReference type="PANTHER" id="PTHR43977">
    <property type="entry name" value="STRUCTURAL MAINTENANCE OF CHROMOSOMES PROTEIN 3"/>
    <property type="match status" value="1"/>
</dbReference>
<keyword evidence="2 7" id="KW-0963">Cytoplasm</keyword>
<dbReference type="InterPro" id="IPR003395">
    <property type="entry name" value="RecF/RecN/SMC_N"/>
</dbReference>
<dbReference type="RefSeq" id="WP_269924741.1">
    <property type="nucleotide sequence ID" value="NZ_JAMKBJ010000001.1"/>
</dbReference>
<evidence type="ECO:0000256" key="3">
    <source>
        <dbReference type="ARBA" id="ARBA00022741"/>
    </source>
</evidence>
<dbReference type="GO" id="GO:0007062">
    <property type="term" value="P:sister chromatid cohesion"/>
    <property type="evidence" value="ECO:0007669"/>
    <property type="project" value="InterPro"/>
</dbReference>
<keyword evidence="6 7" id="KW-0238">DNA-binding</keyword>
<organism evidence="10 11">
    <name type="scientific">Paenisporosarcina quisquiliarum</name>
    <dbReference type="NCBI Taxonomy" id="365346"/>
    <lineage>
        <taxon>Bacteria</taxon>
        <taxon>Bacillati</taxon>
        <taxon>Bacillota</taxon>
        <taxon>Bacilli</taxon>
        <taxon>Bacillales</taxon>
        <taxon>Caryophanaceae</taxon>
        <taxon>Paenisporosarcina</taxon>
    </lineage>
</organism>
<feature type="coiled-coil region" evidence="7">
    <location>
        <begin position="311"/>
        <end position="468"/>
    </location>
</feature>
<sequence length="1195" mass="136680">MFLKRLEVIGFKSFADRIGIDFVPGVTAVVGPNGSGKSNVTDAIRWVLGEQSAKSLRGAKMEDVIFAGSESRKPLNFAEVTLVLDNSDERLPLDYNEISVTRRVFRSGDSEYLLNKQTCRLKDITDLFMDSGLGKEAFSIISQGRVDEILNSRPEDRRSIFEEAAGVLKYKLRKKKAENKLFETDDNLHRVLDILHELDGRMEPLQMQASAATDYLRMSEELKEVDLGLIAFDLVRVEKRLGEVKQEVEVFEQQEKELEDLIGKMEIELHTVREQLSEQDRLIDDSQESLVEASSELERWDGRKQLMAEKRQNMDQQIDKLRMTIAELEEEKIQLTTQLEQKQSSTAKARLELRNVQQEVKQLDHLLKQSSAEIEVEIEDHKSTYIDLLNEEATVKNELKHLEQQLLQQHEFKDKMTNEYEQITLDLSTVESQKKQVEQQLLEIRKMLDDKLNDYKELQQTFSKEKQTLDSKQTMLYQAYQHQQQLKARKESLEALEADFSGFFQGVKEVLVARENGQLTGISGAVAELIQVKAEYAKALETALGGAMQHIVTETDQDARKAIAFLKNKRSGRATFLPKTVMKSRKIQADVLRNLQGHPSFIHTADELVSFDSTSKSIVENLLGNVIVVKDLQGASQIAKSIQYRYRVVTLDGDIVNAGGSLTGGFTKQQSSVFSRKAELDELAMKLKGMDQSIQTAENQVSTLKKSIEQQTELLESMRSEGEQRRAKELELSSNLRELETSFKRLNERAFISSSETKDVSSRHEQAKEKKNQAQQRLLELKNELDTLNETINRLTNLKSKTLNERDQLTEQMAELRSKQAVLSEQLNVADFAVTELREKLQKVSQKLEHATQEMTWYESGDNQMGPTPEEINQKLIEWRDKKQLLVERITIGKEKRGQIHIQLQQVELQLKKNQHLHKQQLDALRAAEVKMNRFDVEQNTLHTQLEENYHLTLDELELPDMDTFEEDVSRKKVKLLKQSIEELGPVNVSSIEEFERVSERHAFLTDQRQDLLDAKQTLHEAIKEMDEEMTMRFSDTFHAIRSQFGRVFRELFGGGQADLVLTDPSDMLETGIEIIAQPPGKKRQNLSLLSGGERALTAIALLFAILNIRPVPFCILDEVEAALDESNVIRYSQYLKKFSHDTQFIVITHRKGTMEGADVLYGITMQESGISKLVSVKLQEDHQPTLVAQGSERA</sequence>
<dbReference type="GO" id="GO:0003677">
    <property type="term" value="F:DNA binding"/>
    <property type="evidence" value="ECO:0007669"/>
    <property type="project" value="UniProtKB-UniRule"/>
</dbReference>
<dbReference type="Gene3D" id="3.30.70.1620">
    <property type="match status" value="1"/>
</dbReference>